<dbReference type="CDD" id="cd08241">
    <property type="entry name" value="QOR1"/>
    <property type="match status" value="1"/>
</dbReference>
<dbReference type="Proteomes" id="UP000319897">
    <property type="component" value="Unassembled WGS sequence"/>
</dbReference>
<dbReference type="InterPro" id="IPR011032">
    <property type="entry name" value="GroES-like_sf"/>
</dbReference>
<accession>A0A501XD39</accession>
<sequence>MRAIVAETLESLASYAEREVPEPEAGPGQVLIRVAACGVGYVDSLVALGRYQVKPPLPHVPGQEVAGVVAALGEGVTGLAVGQRVTAMAGRGFAELAVAPAPMVWPIPDRLPFAEAAALPLNYLTALHGLKDRARLTAGETLLVLGAAGGVGSAAVQLGKALGAKVVAAASAADKRDFALAQGADAVIDTAQDGWRDRLKAACGGKGPDVVFDPVCGPLFELAFRSLHWRGRHLVVGFVGGPIPALPANLTLMKGAALIGVDVRQHILFDGREVPGQMAELLAMAADGRIRPAVGTVHDFADFGAALNAAISGQGCGKAVLLVGGEGLA</sequence>
<dbReference type="EMBL" id="VFSU01000034">
    <property type="protein sequence ID" value="TPE58500.1"/>
    <property type="molecule type" value="Genomic_DNA"/>
</dbReference>
<evidence type="ECO:0000313" key="2">
    <source>
        <dbReference type="EMBL" id="TPE58500.1"/>
    </source>
</evidence>
<dbReference type="InterPro" id="IPR051397">
    <property type="entry name" value="Zn-ADH-like_protein"/>
</dbReference>
<dbReference type="InterPro" id="IPR036291">
    <property type="entry name" value="NAD(P)-bd_dom_sf"/>
</dbReference>
<dbReference type="SMART" id="SM00829">
    <property type="entry name" value="PKS_ER"/>
    <property type="match status" value="1"/>
</dbReference>
<dbReference type="Gene3D" id="3.40.50.720">
    <property type="entry name" value="NAD(P)-binding Rossmann-like Domain"/>
    <property type="match status" value="1"/>
</dbReference>
<dbReference type="PANTHER" id="PTHR43677:SF4">
    <property type="entry name" value="QUINONE OXIDOREDUCTASE-LIKE PROTEIN 2"/>
    <property type="match status" value="1"/>
</dbReference>
<dbReference type="Pfam" id="PF08240">
    <property type="entry name" value="ADH_N"/>
    <property type="match status" value="1"/>
</dbReference>
<dbReference type="PANTHER" id="PTHR43677">
    <property type="entry name" value="SHORT-CHAIN DEHYDROGENASE/REDUCTASE"/>
    <property type="match status" value="1"/>
</dbReference>
<dbReference type="Gene3D" id="3.90.180.10">
    <property type="entry name" value="Medium-chain alcohol dehydrogenases, catalytic domain"/>
    <property type="match status" value="1"/>
</dbReference>
<dbReference type="GO" id="GO:0016491">
    <property type="term" value="F:oxidoreductase activity"/>
    <property type="evidence" value="ECO:0007669"/>
    <property type="project" value="InterPro"/>
</dbReference>
<dbReference type="InterPro" id="IPR013149">
    <property type="entry name" value="ADH-like_C"/>
</dbReference>
<dbReference type="AlphaFoldDB" id="A0A501XD39"/>
<dbReference type="SUPFAM" id="SSF50129">
    <property type="entry name" value="GroES-like"/>
    <property type="match status" value="1"/>
</dbReference>
<name>A0A501XD39_9SPHN</name>
<evidence type="ECO:0000259" key="1">
    <source>
        <dbReference type="SMART" id="SM00829"/>
    </source>
</evidence>
<dbReference type="InterPro" id="IPR013154">
    <property type="entry name" value="ADH-like_N"/>
</dbReference>
<dbReference type="SUPFAM" id="SSF51735">
    <property type="entry name" value="NAD(P)-binding Rossmann-fold domains"/>
    <property type="match status" value="1"/>
</dbReference>
<dbReference type="GO" id="GO:0008270">
    <property type="term" value="F:zinc ion binding"/>
    <property type="evidence" value="ECO:0007669"/>
    <property type="project" value="InterPro"/>
</dbReference>
<keyword evidence="3" id="KW-1185">Reference proteome</keyword>
<evidence type="ECO:0000313" key="3">
    <source>
        <dbReference type="Proteomes" id="UP000319897"/>
    </source>
</evidence>
<gene>
    <name evidence="2" type="ORF">FJQ54_15630</name>
</gene>
<dbReference type="RefSeq" id="WP_140929353.1">
    <property type="nucleotide sequence ID" value="NZ_VFSU01000034.1"/>
</dbReference>
<dbReference type="Pfam" id="PF00107">
    <property type="entry name" value="ADH_zinc_N"/>
    <property type="match status" value="1"/>
</dbReference>
<comment type="caution">
    <text evidence="2">The sequence shown here is derived from an EMBL/GenBank/DDBJ whole genome shotgun (WGS) entry which is preliminary data.</text>
</comment>
<dbReference type="InterPro" id="IPR002364">
    <property type="entry name" value="Quin_OxRdtase/zeta-crystal_CS"/>
</dbReference>
<protein>
    <submittedName>
        <fullName evidence="2">NADPH:quinone oxidoreductase family protein</fullName>
    </submittedName>
</protein>
<proteinExistence type="predicted"/>
<dbReference type="OrthoDB" id="4190732at2"/>
<dbReference type="InterPro" id="IPR020843">
    <property type="entry name" value="ER"/>
</dbReference>
<reference evidence="2 3" key="1">
    <citation type="submission" date="2019-06" db="EMBL/GenBank/DDBJ databases">
        <authorList>
            <person name="Lee I."/>
            <person name="Jang G.I."/>
            <person name="Hwang C.Y."/>
        </authorList>
    </citation>
    <scope>NUCLEOTIDE SEQUENCE [LARGE SCALE GENOMIC DNA]</scope>
    <source>
        <strain evidence="2 3">PAMC 28131</strain>
    </source>
</reference>
<feature type="domain" description="Enoyl reductase (ER)" evidence="1">
    <location>
        <begin position="7"/>
        <end position="321"/>
    </location>
</feature>
<organism evidence="2 3">
    <name type="scientific">Sandaracinobacter neustonicus</name>
    <dbReference type="NCBI Taxonomy" id="1715348"/>
    <lineage>
        <taxon>Bacteria</taxon>
        <taxon>Pseudomonadati</taxon>
        <taxon>Pseudomonadota</taxon>
        <taxon>Alphaproteobacteria</taxon>
        <taxon>Sphingomonadales</taxon>
        <taxon>Sphingosinicellaceae</taxon>
        <taxon>Sandaracinobacter</taxon>
    </lineage>
</organism>
<dbReference type="PROSITE" id="PS01162">
    <property type="entry name" value="QOR_ZETA_CRYSTAL"/>
    <property type="match status" value="1"/>
</dbReference>